<accession>A0AA38HID9</accession>
<name>A0AA38HID9_9CUCU</name>
<keyword evidence="2" id="KW-1185">Reference proteome</keyword>
<protein>
    <submittedName>
        <fullName evidence="1">Uncharacterized protein</fullName>
    </submittedName>
</protein>
<dbReference type="EMBL" id="JALNTZ010003802">
    <property type="protein sequence ID" value="KAJ3615964.1"/>
    <property type="molecule type" value="Genomic_DNA"/>
</dbReference>
<dbReference type="Proteomes" id="UP001168821">
    <property type="component" value="Unassembled WGS sequence"/>
</dbReference>
<dbReference type="AlphaFoldDB" id="A0AA38HID9"/>
<evidence type="ECO:0000313" key="1">
    <source>
        <dbReference type="EMBL" id="KAJ3615964.1"/>
    </source>
</evidence>
<proteinExistence type="predicted"/>
<sequence length="146" mass="16844">MTEQTKELDKFLEAIPEEDYEIALNEVIGTMSISIAQMEFDETIQQHIETLKKDGMSEEEMADSIAEIARSSEEITDDIDELLSSEDGFEDFATEIGSLYSEILDHPKSIMEALDKQKFEVAEYYTQMIFKAKDIFFEQFKNNPDD</sequence>
<evidence type="ECO:0000313" key="2">
    <source>
        <dbReference type="Proteomes" id="UP001168821"/>
    </source>
</evidence>
<reference evidence="1" key="1">
    <citation type="journal article" date="2023" name="G3 (Bethesda)">
        <title>Whole genome assemblies of Zophobas morio and Tenebrio molitor.</title>
        <authorList>
            <person name="Kaur S."/>
            <person name="Stinson S.A."/>
            <person name="diCenzo G.C."/>
        </authorList>
    </citation>
    <scope>NUCLEOTIDE SEQUENCE</scope>
    <source>
        <strain evidence="1">QUZm001</strain>
    </source>
</reference>
<comment type="caution">
    <text evidence="1">The sequence shown here is derived from an EMBL/GenBank/DDBJ whole genome shotgun (WGS) entry which is preliminary data.</text>
</comment>
<gene>
    <name evidence="1" type="ORF">Zmor_012162</name>
</gene>
<organism evidence="1 2">
    <name type="scientific">Zophobas morio</name>
    <dbReference type="NCBI Taxonomy" id="2755281"/>
    <lineage>
        <taxon>Eukaryota</taxon>
        <taxon>Metazoa</taxon>
        <taxon>Ecdysozoa</taxon>
        <taxon>Arthropoda</taxon>
        <taxon>Hexapoda</taxon>
        <taxon>Insecta</taxon>
        <taxon>Pterygota</taxon>
        <taxon>Neoptera</taxon>
        <taxon>Endopterygota</taxon>
        <taxon>Coleoptera</taxon>
        <taxon>Polyphaga</taxon>
        <taxon>Cucujiformia</taxon>
        <taxon>Tenebrionidae</taxon>
        <taxon>Zophobas</taxon>
    </lineage>
</organism>